<feature type="non-terminal residue" evidence="2">
    <location>
        <position position="1"/>
    </location>
</feature>
<sequence>LLPVMLVNAKAARNIPGRKTDVSDASWLAQLGAHGLLRPCFVPPQPIRVLRDLTRARTIATQDRTREVQRLEKFLESTGLKLSDHVSDLMGVSSRAMLKALIKGERDPQVLADLARGRMRVRVPELVEALTGRFEVHHAYLCN</sequence>
<feature type="domain" description="Transposase IS110-like N-terminal" evidence="1">
    <location>
        <begin position="3"/>
        <end position="77"/>
    </location>
</feature>
<dbReference type="EMBL" id="JAVRFD010000864">
    <property type="protein sequence ID" value="MDT0551212.1"/>
    <property type="molecule type" value="Genomic_DNA"/>
</dbReference>
<dbReference type="RefSeq" id="WP_311731495.1">
    <property type="nucleotide sequence ID" value="NZ_JAVRFD010000864.1"/>
</dbReference>
<comment type="caution">
    <text evidence="2">The sequence shown here is derived from an EMBL/GenBank/DDBJ whole genome shotgun (WGS) entry which is preliminary data.</text>
</comment>
<protein>
    <submittedName>
        <fullName evidence="2">Transposase</fullName>
    </submittedName>
</protein>
<dbReference type="PANTHER" id="PTHR33055:SF15">
    <property type="entry name" value="TRANSPOSASE-RELATED"/>
    <property type="match status" value="1"/>
</dbReference>
<dbReference type="InterPro" id="IPR002525">
    <property type="entry name" value="Transp_IS110-like_N"/>
</dbReference>
<name>A0ABU2XZ84_9ACTN</name>
<evidence type="ECO:0000259" key="1">
    <source>
        <dbReference type="Pfam" id="PF01548"/>
    </source>
</evidence>
<evidence type="ECO:0000313" key="3">
    <source>
        <dbReference type="Proteomes" id="UP001180754"/>
    </source>
</evidence>
<feature type="non-terminal residue" evidence="2">
    <location>
        <position position="143"/>
    </location>
</feature>
<dbReference type="PANTHER" id="PTHR33055">
    <property type="entry name" value="TRANSPOSASE FOR INSERTION SEQUENCE ELEMENT IS1111A"/>
    <property type="match status" value="1"/>
</dbReference>
<organism evidence="2 3">
    <name type="scientific">Streptomyces lonegramiae</name>
    <dbReference type="NCBI Taxonomy" id="3075524"/>
    <lineage>
        <taxon>Bacteria</taxon>
        <taxon>Bacillati</taxon>
        <taxon>Actinomycetota</taxon>
        <taxon>Actinomycetes</taxon>
        <taxon>Kitasatosporales</taxon>
        <taxon>Streptomycetaceae</taxon>
        <taxon>Streptomyces</taxon>
    </lineage>
</organism>
<gene>
    <name evidence="2" type="ORF">RND15_52550</name>
</gene>
<evidence type="ECO:0000313" key="2">
    <source>
        <dbReference type="EMBL" id="MDT0551212.1"/>
    </source>
</evidence>
<dbReference type="InterPro" id="IPR047650">
    <property type="entry name" value="Transpos_IS110"/>
</dbReference>
<keyword evidence="3" id="KW-1185">Reference proteome</keyword>
<proteinExistence type="predicted"/>
<accession>A0ABU2XZ84</accession>
<reference evidence="2" key="1">
    <citation type="submission" date="2024-05" db="EMBL/GenBank/DDBJ databases">
        <title>30 novel species of actinomycetes from the DSMZ collection.</title>
        <authorList>
            <person name="Nouioui I."/>
        </authorList>
    </citation>
    <scope>NUCLEOTIDE SEQUENCE</scope>
    <source>
        <strain evidence="2">DSM 41529</strain>
    </source>
</reference>
<dbReference type="Pfam" id="PF01548">
    <property type="entry name" value="DEDD_Tnp_IS110"/>
    <property type="match status" value="1"/>
</dbReference>
<dbReference type="Proteomes" id="UP001180754">
    <property type="component" value="Unassembled WGS sequence"/>
</dbReference>